<dbReference type="Proteomes" id="UP000245119">
    <property type="component" value="Linkage Group LG8"/>
</dbReference>
<reference evidence="6 7" key="1">
    <citation type="submission" date="2018-04" db="EMBL/GenBank/DDBJ databases">
        <title>The genome of golden apple snail Pomacea canaliculata provides insight into stress tolerance and invasive adaptation.</title>
        <authorList>
            <person name="Liu C."/>
            <person name="Liu B."/>
            <person name="Ren Y."/>
            <person name="Zhang Y."/>
            <person name="Wang H."/>
            <person name="Li S."/>
            <person name="Jiang F."/>
            <person name="Yin L."/>
            <person name="Zhang G."/>
            <person name="Qian W."/>
            <person name="Fan W."/>
        </authorList>
    </citation>
    <scope>NUCLEOTIDE SEQUENCE [LARGE SCALE GENOMIC DNA]</scope>
    <source>
        <strain evidence="6">SZHN2017</strain>
        <tissue evidence="6">Muscle</tissue>
    </source>
</reference>
<name>A0A2T7NX46_POMCA</name>
<keyword evidence="7" id="KW-1185">Reference proteome</keyword>
<proteinExistence type="inferred from homology"/>
<keyword evidence="4" id="KW-0472">Membrane</keyword>
<evidence type="ECO:0000313" key="7">
    <source>
        <dbReference type="Proteomes" id="UP000245119"/>
    </source>
</evidence>
<dbReference type="GO" id="GO:0016787">
    <property type="term" value="F:hydrolase activity"/>
    <property type="evidence" value="ECO:0007669"/>
    <property type="project" value="TreeGrafter"/>
</dbReference>
<feature type="domain" description="Strictosidine synthase conserved region" evidence="5">
    <location>
        <begin position="199"/>
        <end position="286"/>
    </location>
</feature>
<dbReference type="InterPro" id="IPR018119">
    <property type="entry name" value="Strictosidine_synth_cons-reg"/>
</dbReference>
<dbReference type="STRING" id="400727.A0A2T7NX46"/>
<dbReference type="InterPro" id="IPR011042">
    <property type="entry name" value="6-blade_b-propeller_TolB-like"/>
</dbReference>
<keyword evidence="4" id="KW-0812">Transmembrane</keyword>
<protein>
    <recommendedName>
        <fullName evidence="5">Strictosidine synthase conserved region domain-containing protein</fullName>
    </recommendedName>
</protein>
<feature type="transmembrane region" description="Helical" evidence="4">
    <location>
        <begin position="37"/>
        <end position="58"/>
    </location>
</feature>
<organism evidence="6 7">
    <name type="scientific">Pomacea canaliculata</name>
    <name type="common">Golden apple snail</name>
    <dbReference type="NCBI Taxonomy" id="400727"/>
    <lineage>
        <taxon>Eukaryota</taxon>
        <taxon>Metazoa</taxon>
        <taxon>Spiralia</taxon>
        <taxon>Lophotrochozoa</taxon>
        <taxon>Mollusca</taxon>
        <taxon>Gastropoda</taxon>
        <taxon>Caenogastropoda</taxon>
        <taxon>Architaenioglossa</taxon>
        <taxon>Ampullarioidea</taxon>
        <taxon>Ampullariidae</taxon>
        <taxon>Pomacea</taxon>
    </lineage>
</organism>
<dbReference type="GO" id="GO:0012505">
    <property type="term" value="C:endomembrane system"/>
    <property type="evidence" value="ECO:0007669"/>
    <property type="project" value="TreeGrafter"/>
</dbReference>
<evidence type="ECO:0000256" key="2">
    <source>
        <dbReference type="ARBA" id="ARBA00022553"/>
    </source>
</evidence>
<dbReference type="AlphaFoldDB" id="A0A2T7NX46"/>
<gene>
    <name evidence="6" type="ORF">C0Q70_13406</name>
</gene>
<evidence type="ECO:0000313" key="6">
    <source>
        <dbReference type="EMBL" id="PVD25746.1"/>
    </source>
</evidence>
<keyword evidence="2" id="KW-0597">Phosphoprotein</keyword>
<dbReference type="OrthoDB" id="5307922at2759"/>
<dbReference type="Pfam" id="PF03088">
    <property type="entry name" value="Str_synth"/>
    <property type="match status" value="1"/>
</dbReference>
<evidence type="ECO:0000256" key="4">
    <source>
        <dbReference type="SAM" id="Phobius"/>
    </source>
</evidence>
<sequence>MEFEVRRRRGDGDATLLDRIREDERDEELASRASQGWSTFFIAFIVAVTLLGILVAFLPSPIEPIAFSLPEPPEWTGPLTPNDKLTHAEHIYENKVKGPESIVYNEGYIYTGTSDGRVVSIFSGEVRTLARLGTGENCGSFDDEPICGRPLGMRMDNEGYLVVADAYLGIFKINVATGSVHKLLSAETPLAGKVAKFFNDVEIGEDGLIYFTDSSTRWDRRHNRYLILEGDMTGRLLSFDPATGSVQELVTGLAFANGIQLSPDKSHILIAETTKTRILRYHIKGPKKGTVDVFSDNLPGMPDNIRKSGRGTYWIGLASIRRAHKFSLLDWAAPRPWVRSLITKFLSQNLMMSLLPKYGLLLEVDKEGRIIKSFHDPTGETVPSVSEAEEHNGVLYLGSYYLPFLSRFYLYK</sequence>
<dbReference type="Pfam" id="PF20067">
    <property type="entry name" value="SSL_N"/>
    <property type="match status" value="1"/>
</dbReference>
<dbReference type="OMA" id="YRITRYW"/>
<dbReference type="SUPFAM" id="SSF63829">
    <property type="entry name" value="Calcium-dependent phosphotriesterase"/>
    <property type="match status" value="1"/>
</dbReference>
<accession>A0A2T7NX46</accession>
<dbReference type="Gene3D" id="2.120.10.30">
    <property type="entry name" value="TolB, C-terminal domain"/>
    <property type="match status" value="1"/>
</dbReference>
<dbReference type="PANTHER" id="PTHR10426:SF88">
    <property type="entry name" value="ADIPOCYTE PLASMA MEMBRANE-ASSOCIATED PROTEIN HEMOMUCIN-RELATED"/>
    <property type="match status" value="1"/>
</dbReference>
<comment type="caution">
    <text evidence="6">The sequence shown here is derived from an EMBL/GenBank/DDBJ whole genome shotgun (WGS) entry which is preliminary data.</text>
</comment>
<evidence type="ECO:0000259" key="5">
    <source>
        <dbReference type="Pfam" id="PF03088"/>
    </source>
</evidence>
<comment type="similarity">
    <text evidence="1">Belongs to the strictosidine synthase family.</text>
</comment>
<keyword evidence="4" id="KW-1133">Transmembrane helix</keyword>
<evidence type="ECO:0000256" key="3">
    <source>
        <dbReference type="ARBA" id="ARBA00023180"/>
    </source>
</evidence>
<keyword evidence="3" id="KW-0325">Glycoprotein</keyword>
<dbReference type="PANTHER" id="PTHR10426">
    <property type="entry name" value="STRICTOSIDINE SYNTHASE-RELATED"/>
    <property type="match status" value="1"/>
</dbReference>
<evidence type="ECO:0000256" key="1">
    <source>
        <dbReference type="ARBA" id="ARBA00009191"/>
    </source>
</evidence>
<dbReference type="EMBL" id="PZQS01000008">
    <property type="protein sequence ID" value="PVD25746.1"/>
    <property type="molecule type" value="Genomic_DNA"/>
</dbReference>